<dbReference type="PROSITE" id="PS51294">
    <property type="entry name" value="HTH_MYB"/>
    <property type="match status" value="2"/>
</dbReference>
<dbReference type="SMART" id="SM00717">
    <property type="entry name" value="SANT"/>
    <property type="match status" value="2"/>
</dbReference>
<dbReference type="PROSITE" id="PS50090">
    <property type="entry name" value="MYB_LIKE"/>
    <property type="match status" value="2"/>
</dbReference>
<dbReference type="FunFam" id="1.10.10.60:FF:000011">
    <property type="entry name" value="Myb transcription factor"/>
    <property type="match status" value="1"/>
</dbReference>
<dbReference type="Gene3D" id="1.10.10.60">
    <property type="entry name" value="Homeodomain-like"/>
    <property type="match status" value="2"/>
</dbReference>
<evidence type="ECO:0000259" key="7">
    <source>
        <dbReference type="PROSITE" id="PS50090"/>
    </source>
</evidence>
<reference evidence="9" key="1">
    <citation type="submission" date="2020-06" db="EMBL/GenBank/DDBJ databases">
        <authorList>
            <person name="Li T."/>
            <person name="Hu X."/>
            <person name="Zhang T."/>
            <person name="Song X."/>
            <person name="Zhang H."/>
            <person name="Dai N."/>
            <person name="Sheng W."/>
            <person name="Hou X."/>
            <person name="Wei L."/>
        </authorList>
    </citation>
    <scope>NUCLEOTIDE SEQUENCE</scope>
    <source>
        <strain evidence="9">KEN1</strain>
        <tissue evidence="9">Leaf</tissue>
    </source>
</reference>
<dbReference type="EMBL" id="JACGWN010000002">
    <property type="protein sequence ID" value="KAL0459802.1"/>
    <property type="molecule type" value="Genomic_DNA"/>
</dbReference>
<dbReference type="GO" id="GO:0005634">
    <property type="term" value="C:nucleus"/>
    <property type="evidence" value="ECO:0007669"/>
    <property type="project" value="UniProtKB-SubCell"/>
</dbReference>
<keyword evidence="4" id="KW-0238">DNA-binding</keyword>
<evidence type="ECO:0000313" key="9">
    <source>
        <dbReference type="EMBL" id="KAL0459802.1"/>
    </source>
</evidence>
<dbReference type="GO" id="GO:0003700">
    <property type="term" value="F:DNA-binding transcription factor activity"/>
    <property type="evidence" value="ECO:0007669"/>
    <property type="project" value="InterPro"/>
</dbReference>
<gene>
    <name evidence="9" type="ORF">Slati_0607400</name>
</gene>
<reference evidence="9" key="2">
    <citation type="journal article" date="2024" name="Plant">
        <title>Genomic evolution and insights into agronomic trait innovations of Sesamum species.</title>
        <authorList>
            <person name="Miao H."/>
            <person name="Wang L."/>
            <person name="Qu L."/>
            <person name="Liu H."/>
            <person name="Sun Y."/>
            <person name="Le M."/>
            <person name="Wang Q."/>
            <person name="Wei S."/>
            <person name="Zheng Y."/>
            <person name="Lin W."/>
            <person name="Duan Y."/>
            <person name="Cao H."/>
            <person name="Xiong S."/>
            <person name="Wang X."/>
            <person name="Wei L."/>
            <person name="Li C."/>
            <person name="Ma Q."/>
            <person name="Ju M."/>
            <person name="Zhao R."/>
            <person name="Li G."/>
            <person name="Mu C."/>
            <person name="Tian Q."/>
            <person name="Mei H."/>
            <person name="Zhang T."/>
            <person name="Gao T."/>
            <person name="Zhang H."/>
        </authorList>
    </citation>
    <scope>NUCLEOTIDE SEQUENCE</scope>
    <source>
        <strain evidence="9">KEN1</strain>
    </source>
</reference>
<organism evidence="9">
    <name type="scientific">Sesamum latifolium</name>
    <dbReference type="NCBI Taxonomy" id="2727402"/>
    <lineage>
        <taxon>Eukaryota</taxon>
        <taxon>Viridiplantae</taxon>
        <taxon>Streptophyta</taxon>
        <taxon>Embryophyta</taxon>
        <taxon>Tracheophyta</taxon>
        <taxon>Spermatophyta</taxon>
        <taxon>Magnoliopsida</taxon>
        <taxon>eudicotyledons</taxon>
        <taxon>Gunneridae</taxon>
        <taxon>Pentapetalae</taxon>
        <taxon>asterids</taxon>
        <taxon>lamiids</taxon>
        <taxon>Lamiales</taxon>
        <taxon>Pedaliaceae</taxon>
        <taxon>Sesamum</taxon>
    </lineage>
</organism>
<comment type="subcellular location">
    <subcellularLocation>
        <location evidence="1">Nucleus</location>
    </subcellularLocation>
</comment>
<evidence type="ECO:0000256" key="6">
    <source>
        <dbReference type="ARBA" id="ARBA00023242"/>
    </source>
</evidence>
<evidence type="ECO:0000256" key="5">
    <source>
        <dbReference type="ARBA" id="ARBA00023163"/>
    </source>
</evidence>
<dbReference type="InterPro" id="IPR001005">
    <property type="entry name" value="SANT/Myb"/>
</dbReference>
<dbReference type="PANTHER" id="PTHR45675">
    <property type="entry name" value="MYB TRANSCRIPTION FACTOR-RELATED-RELATED"/>
    <property type="match status" value="1"/>
</dbReference>
<accession>A0AAW2Y261</accession>
<dbReference type="CDD" id="cd00167">
    <property type="entry name" value="SANT"/>
    <property type="match status" value="2"/>
</dbReference>
<keyword evidence="5" id="KW-0804">Transcription</keyword>
<dbReference type="AlphaFoldDB" id="A0AAW2Y261"/>
<feature type="domain" description="Myb-like" evidence="7">
    <location>
        <begin position="17"/>
        <end position="66"/>
    </location>
</feature>
<evidence type="ECO:0000256" key="4">
    <source>
        <dbReference type="ARBA" id="ARBA00023125"/>
    </source>
</evidence>
<feature type="domain" description="HTH myb-type" evidence="8">
    <location>
        <begin position="67"/>
        <end position="124"/>
    </location>
</feature>
<evidence type="ECO:0000259" key="8">
    <source>
        <dbReference type="PROSITE" id="PS51294"/>
    </source>
</evidence>
<keyword evidence="6" id="KW-0539">Nucleus</keyword>
<dbReference type="InterPro" id="IPR017930">
    <property type="entry name" value="Myb_dom"/>
</dbReference>
<proteinExistence type="predicted"/>
<protein>
    <submittedName>
        <fullName evidence="9">Transcription factor</fullName>
    </submittedName>
</protein>
<feature type="domain" description="Myb-like" evidence="7">
    <location>
        <begin position="67"/>
        <end position="120"/>
    </location>
</feature>
<dbReference type="SUPFAM" id="SSF46689">
    <property type="entry name" value="Homeodomain-like"/>
    <property type="match status" value="1"/>
</dbReference>
<evidence type="ECO:0000256" key="3">
    <source>
        <dbReference type="ARBA" id="ARBA00023015"/>
    </source>
</evidence>
<evidence type="ECO:0000256" key="2">
    <source>
        <dbReference type="ARBA" id="ARBA00022737"/>
    </source>
</evidence>
<comment type="caution">
    <text evidence="9">The sequence shown here is derived from an EMBL/GenBank/DDBJ whole genome shotgun (WGS) entry which is preliminary data.</text>
</comment>
<name>A0AAW2Y261_9LAMI</name>
<dbReference type="Pfam" id="PF00249">
    <property type="entry name" value="Myb_DNA-binding"/>
    <property type="match status" value="2"/>
</dbReference>
<dbReference type="InterPro" id="IPR044676">
    <property type="entry name" value="EOBI/EOBII-like_plant"/>
</dbReference>
<evidence type="ECO:0000256" key="1">
    <source>
        <dbReference type="ARBA" id="ARBA00004123"/>
    </source>
</evidence>
<dbReference type="InterPro" id="IPR009057">
    <property type="entry name" value="Homeodomain-like_sf"/>
</dbReference>
<dbReference type="PANTHER" id="PTHR45675:SF120">
    <property type="entry name" value="TRANSCRIPTION FACTOR MYB24-LIKE"/>
    <property type="match status" value="1"/>
</dbReference>
<sequence>MLMDWISVESEGVGMIRKGSWSSEEDSLLINYIALHGQARSWNSLARNAGLKRTGKSCRLRWKNYLRPNIRRGNFTPEEQYCIIDLHCYYGNRYVWWSKIAECLPGRTDNEIKNYWRTQVRKLANRLKYHINSLEFRDFIRNVYLPTLSQLIFQNFQIPHHHHHHYYYYY</sequence>
<dbReference type="GO" id="GO:0043565">
    <property type="term" value="F:sequence-specific DNA binding"/>
    <property type="evidence" value="ECO:0007669"/>
    <property type="project" value="InterPro"/>
</dbReference>
<feature type="domain" description="HTH myb-type" evidence="8">
    <location>
        <begin position="16"/>
        <end position="66"/>
    </location>
</feature>
<keyword evidence="2" id="KW-0677">Repeat</keyword>
<keyword evidence="3" id="KW-0805">Transcription regulation</keyword>